<comment type="caution">
    <text evidence="1">The sequence shown here is derived from an EMBL/GenBank/DDBJ whole genome shotgun (WGS) entry which is preliminary data.</text>
</comment>
<evidence type="ECO:0000313" key="1">
    <source>
        <dbReference type="EMBL" id="MCF2872101.1"/>
    </source>
</evidence>
<accession>A0ABS9D132</accession>
<dbReference type="Proteomes" id="UP001200557">
    <property type="component" value="Unassembled WGS sequence"/>
</dbReference>
<keyword evidence="2" id="KW-1185">Reference proteome</keyword>
<reference evidence="1 2" key="1">
    <citation type="submission" date="2022-01" db="EMBL/GenBank/DDBJ databases">
        <title>Octadecabacter sp. nov., isolated from a marine alga.</title>
        <authorList>
            <person name="Jin M.S."/>
            <person name="Kim H.M."/>
            <person name="Han D.M."/>
            <person name="Jung J.J."/>
            <person name="Jeon C.O."/>
        </authorList>
    </citation>
    <scope>NUCLEOTIDE SEQUENCE [LARGE SCALE GENOMIC DNA]</scope>
    <source>
        <strain evidence="1 2">G9-8</strain>
    </source>
</reference>
<organism evidence="1 2">
    <name type="scientific">Octadecabacter dasysiphoniae</name>
    <dbReference type="NCBI Taxonomy" id="2909341"/>
    <lineage>
        <taxon>Bacteria</taxon>
        <taxon>Pseudomonadati</taxon>
        <taxon>Pseudomonadota</taxon>
        <taxon>Alphaproteobacteria</taxon>
        <taxon>Rhodobacterales</taxon>
        <taxon>Roseobacteraceae</taxon>
        <taxon>Octadecabacter</taxon>
    </lineage>
</organism>
<name>A0ABS9D132_9RHOB</name>
<proteinExistence type="predicted"/>
<dbReference type="RefSeq" id="WP_235226426.1">
    <property type="nucleotide sequence ID" value="NZ_JAKGAQ010000003.1"/>
</dbReference>
<sequence length="81" mass="9214">MTTICAAFDNIRLIRRKIRIAEEELDAIPQGTQRDASLIRLSNLTQDLVRALHDFAELGYEEVVAEHLLAGRASVQHVRHH</sequence>
<protein>
    <submittedName>
        <fullName evidence="1">Uncharacterized protein</fullName>
    </submittedName>
</protein>
<gene>
    <name evidence="1" type="ORF">L0664_13580</name>
</gene>
<dbReference type="EMBL" id="JAKGAQ010000003">
    <property type="protein sequence ID" value="MCF2872101.1"/>
    <property type="molecule type" value="Genomic_DNA"/>
</dbReference>
<evidence type="ECO:0000313" key="2">
    <source>
        <dbReference type="Proteomes" id="UP001200557"/>
    </source>
</evidence>